<evidence type="ECO:0000256" key="3">
    <source>
        <dbReference type="ARBA" id="ARBA00022814"/>
    </source>
</evidence>
<comment type="subcellular location">
    <subcellularLocation>
        <location evidence="7">Cytoplasm</location>
    </subcellularLocation>
</comment>
<dbReference type="InterPro" id="IPR010214">
    <property type="entry name" value="Tscrpt_termin_fac_NusA_C_rpt"/>
</dbReference>
<keyword evidence="5 7" id="KW-0805">Transcription regulation</keyword>
<dbReference type="CDD" id="cd04455">
    <property type="entry name" value="S1_NusA"/>
    <property type="match status" value="1"/>
</dbReference>
<evidence type="ECO:0000313" key="9">
    <source>
        <dbReference type="EMBL" id="MFK4752625.1"/>
    </source>
</evidence>
<organism evidence="9 10">
    <name type="scientific">Oceanobacter antarcticus</name>
    <dbReference type="NCBI Taxonomy" id="3133425"/>
    <lineage>
        <taxon>Bacteria</taxon>
        <taxon>Pseudomonadati</taxon>
        <taxon>Pseudomonadota</taxon>
        <taxon>Gammaproteobacteria</taxon>
        <taxon>Oceanospirillales</taxon>
        <taxon>Oceanospirillaceae</taxon>
        <taxon>Oceanobacter</taxon>
    </lineage>
</organism>
<comment type="function">
    <text evidence="7">Participates in both transcription termination and antitermination.</text>
</comment>
<keyword evidence="6 7" id="KW-0804">Transcription</keyword>
<protein>
    <recommendedName>
        <fullName evidence="7">Transcription termination/antitermination protein NusA</fullName>
    </recommendedName>
</protein>
<dbReference type="RefSeq" id="WP_416205834.1">
    <property type="nucleotide sequence ID" value="NZ_JBBKTX010000010.1"/>
</dbReference>
<dbReference type="EMBL" id="JBBKTX010000010">
    <property type="protein sequence ID" value="MFK4752625.1"/>
    <property type="molecule type" value="Genomic_DNA"/>
</dbReference>
<name>A0ABW8NI63_9GAMM</name>
<evidence type="ECO:0000259" key="8">
    <source>
        <dbReference type="PROSITE" id="PS50126"/>
    </source>
</evidence>
<dbReference type="Gene3D" id="1.10.150.20">
    <property type="entry name" value="5' to 3' exonuclease, C-terminal subdomain"/>
    <property type="match status" value="2"/>
</dbReference>
<keyword evidence="4 7" id="KW-0694">RNA-binding</keyword>
<dbReference type="Pfam" id="PF08529">
    <property type="entry name" value="NusA_N"/>
    <property type="match status" value="1"/>
</dbReference>
<dbReference type="InterPro" id="IPR013735">
    <property type="entry name" value="TF_NusA_N"/>
</dbReference>
<dbReference type="Gene3D" id="3.30.300.20">
    <property type="match status" value="2"/>
</dbReference>
<proteinExistence type="inferred from homology"/>
<dbReference type="Pfam" id="PF26594">
    <property type="entry name" value="KH_NusA_2nd"/>
    <property type="match status" value="1"/>
</dbReference>
<evidence type="ECO:0000256" key="2">
    <source>
        <dbReference type="ARBA" id="ARBA00022490"/>
    </source>
</evidence>
<dbReference type="InterPro" id="IPR003029">
    <property type="entry name" value="S1_domain"/>
</dbReference>
<evidence type="ECO:0000256" key="4">
    <source>
        <dbReference type="ARBA" id="ARBA00022884"/>
    </source>
</evidence>
<comment type="caution">
    <text evidence="9">The sequence shown here is derived from an EMBL/GenBank/DDBJ whole genome shotgun (WGS) entry which is preliminary data.</text>
</comment>
<reference evidence="9 10" key="1">
    <citation type="submission" date="2024-03" db="EMBL/GenBank/DDBJ databases">
        <title>High-quality draft genome sequence of Oceanobacter sp. wDCs-4.</title>
        <authorList>
            <person name="Dong C."/>
        </authorList>
    </citation>
    <scope>NUCLEOTIDE SEQUENCE [LARGE SCALE GENOMIC DNA]</scope>
    <source>
        <strain evidence="10">wDCs-4</strain>
    </source>
</reference>
<keyword evidence="3 7" id="KW-0889">Transcription antitermination</keyword>
<dbReference type="Pfam" id="PF00575">
    <property type="entry name" value="S1"/>
    <property type="match status" value="1"/>
</dbReference>
<dbReference type="InterPro" id="IPR015946">
    <property type="entry name" value="KH_dom-like_a/b"/>
</dbReference>
<comment type="subunit">
    <text evidence="7">Monomer. Binds directly to the core enzyme of the DNA-dependent RNA polymerase and to nascent RNA.</text>
</comment>
<dbReference type="PROSITE" id="PS50084">
    <property type="entry name" value="KH_TYPE_1"/>
    <property type="match status" value="1"/>
</dbReference>
<dbReference type="SMART" id="SM00322">
    <property type="entry name" value="KH"/>
    <property type="match status" value="2"/>
</dbReference>
<dbReference type="PROSITE" id="PS50126">
    <property type="entry name" value="S1"/>
    <property type="match status" value="1"/>
</dbReference>
<dbReference type="SUPFAM" id="SSF50249">
    <property type="entry name" value="Nucleic acid-binding proteins"/>
    <property type="match status" value="1"/>
</dbReference>
<dbReference type="InterPro" id="IPR010995">
    <property type="entry name" value="DNA_repair_Rad51/TF_NusA_a-hlx"/>
</dbReference>
<accession>A0ABW8NI63</accession>
<dbReference type="NCBIfam" id="TIGR01953">
    <property type="entry name" value="NusA"/>
    <property type="match status" value="1"/>
</dbReference>
<sequence length="498" mass="55166">MSKEILLVAEAVSNEKGVSRDVIFEAIESALAAAAKKRYEDEEATIRVDIDRKTGDYDTYRSWLVVSNDVVPGLGDELTLQEAHDIDINLQPGDTYEVQVDNPDFGRIAAQAAKQIIVQKVREAERAQIVEQYQHRVGEIVNGTVKKVTRDNVIVDLGNNAEGLLPKDQLIGREIMRMGDRVRAILHAVRPENRGPQLMLSRTISEMLIELFRIEVPEIAEEVIEIKGASRDPGSRAKIAVKTNDKRIDPVGACVGMRGARVQAVTNELGGSERIDIVLWDDNPAQLVINAMAPADVASIVMDEETNTMDVAVENDNLAQAIGRGGQNVRLASELTGWTINVMTIEDAAAKQNQEASAYIDNFINALDIDEDFAVLLVEEGFTTLEEIAYIPIDEMLEIEELDEDMVNELRTRAKDVLLTRAIASEEKLEQSQPAADLLEMEGMEKHLALVLASKGICTMEDLAEQSIDDLMDIEDMTEEKAADLIMTARKPWFEGND</sequence>
<dbReference type="InterPro" id="IPR004087">
    <property type="entry name" value="KH_dom"/>
</dbReference>
<keyword evidence="10" id="KW-1185">Reference proteome</keyword>
<dbReference type="Pfam" id="PF14520">
    <property type="entry name" value="HHH_5"/>
    <property type="match status" value="1"/>
</dbReference>
<dbReference type="InterPro" id="IPR010213">
    <property type="entry name" value="TF_NusA"/>
</dbReference>
<dbReference type="InterPro" id="IPR012340">
    <property type="entry name" value="NA-bd_OB-fold"/>
</dbReference>
<dbReference type="CDD" id="cd02134">
    <property type="entry name" value="KH-II_NusA_rpt1"/>
    <property type="match status" value="1"/>
</dbReference>
<evidence type="ECO:0000256" key="1">
    <source>
        <dbReference type="ARBA" id="ARBA00022472"/>
    </source>
</evidence>
<dbReference type="HAMAP" id="MF_00945_B">
    <property type="entry name" value="NusA_B"/>
    <property type="match status" value="1"/>
</dbReference>
<evidence type="ECO:0000256" key="5">
    <source>
        <dbReference type="ARBA" id="ARBA00023015"/>
    </source>
</evidence>
<dbReference type="Pfam" id="PF13184">
    <property type="entry name" value="KH_NusA_1st"/>
    <property type="match status" value="1"/>
</dbReference>
<dbReference type="SUPFAM" id="SSF47794">
    <property type="entry name" value="Rad51 N-terminal domain-like"/>
    <property type="match status" value="2"/>
</dbReference>
<dbReference type="InterPro" id="IPR058582">
    <property type="entry name" value="KH_NusA_2nd"/>
</dbReference>
<dbReference type="PANTHER" id="PTHR22648:SF0">
    <property type="entry name" value="TRANSCRIPTION TERMINATION_ANTITERMINATION PROTEIN NUSA"/>
    <property type="match status" value="1"/>
</dbReference>
<evidence type="ECO:0000313" key="10">
    <source>
        <dbReference type="Proteomes" id="UP001620597"/>
    </source>
</evidence>
<dbReference type="Gene3D" id="2.40.50.140">
    <property type="entry name" value="Nucleic acid-binding proteins"/>
    <property type="match status" value="1"/>
</dbReference>
<dbReference type="Gene3D" id="3.30.1480.10">
    <property type="entry name" value="NusA, N-terminal domain"/>
    <property type="match status" value="1"/>
</dbReference>
<dbReference type="InterPro" id="IPR030842">
    <property type="entry name" value="TF_NusA_bacterial"/>
</dbReference>
<dbReference type="CDD" id="cd22529">
    <property type="entry name" value="KH-II_NusA_rpt2"/>
    <property type="match status" value="1"/>
</dbReference>
<evidence type="ECO:0000256" key="7">
    <source>
        <dbReference type="HAMAP-Rule" id="MF_00945"/>
    </source>
</evidence>
<keyword evidence="2 7" id="KW-0963">Cytoplasm</keyword>
<dbReference type="NCBIfam" id="TIGR01954">
    <property type="entry name" value="nusA_Cterm_rpt"/>
    <property type="match status" value="2"/>
</dbReference>
<dbReference type="SUPFAM" id="SSF69705">
    <property type="entry name" value="Transcription factor NusA, N-terminal domain"/>
    <property type="match status" value="1"/>
</dbReference>
<dbReference type="Proteomes" id="UP001620597">
    <property type="component" value="Unassembled WGS sequence"/>
</dbReference>
<dbReference type="SUPFAM" id="SSF54814">
    <property type="entry name" value="Prokaryotic type KH domain (KH-domain type II)"/>
    <property type="match status" value="2"/>
</dbReference>
<dbReference type="SMART" id="SM00316">
    <property type="entry name" value="S1"/>
    <property type="match status" value="1"/>
</dbReference>
<comment type="similarity">
    <text evidence="7">Belongs to the NusA family.</text>
</comment>
<dbReference type="InterPro" id="IPR036555">
    <property type="entry name" value="NusA_N_sf"/>
</dbReference>
<gene>
    <name evidence="7 9" type="primary">nusA</name>
    <name evidence="9" type="ORF">WG929_09430</name>
</gene>
<evidence type="ECO:0000256" key="6">
    <source>
        <dbReference type="ARBA" id="ARBA00023163"/>
    </source>
</evidence>
<dbReference type="InterPro" id="IPR025249">
    <property type="entry name" value="TF_NusA_KH_1st"/>
</dbReference>
<feature type="domain" description="S1 motif" evidence="8">
    <location>
        <begin position="138"/>
        <end position="203"/>
    </location>
</feature>
<dbReference type="InterPro" id="IPR009019">
    <property type="entry name" value="KH_sf_prok-type"/>
</dbReference>
<dbReference type="PANTHER" id="PTHR22648">
    <property type="entry name" value="TRANSCRIPTION TERMINATION FACTOR NUSA"/>
    <property type="match status" value="1"/>
</dbReference>
<keyword evidence="1 7" id="KW-0806">Transcription termination</keyword>